<dbReference type="STRING" id="913774.A0A0C3D5D7"/>
<gene>
    <name evidence="1" type="ORF">OIDMADRAFT_155756</name>
</gene>
<evidence type="ECO:0000313" key="1">
    <source>
        <dbReference type="EMBL" id="KIN06524.1"/>
    </source>
</evidence>
<organism evidence="1 2">
    <name type="scientific">Oidiodendron maius (strain Zn)</name>
    <dbReference type="NCBI Taxonomy" id="913774"/>
    <lineage>
        <taxon>Eukaryota</taxon>
        <taxon>Fungi</taxon>
        <taxon>Dikarya</taxon>
        <taxon>Ascomycota</taxon>
        <taxon>Pezizomycotina</taxon>
        <taxon>Leotiomycetes</taxon>
        <taxon>Leotiomycetes incertae sedis</taxon>
        <taxon>Myxotrichaceae</taxon>
        <taxon>Oidiodendron</taxon>
    </lineage>
</organism>
<reference evidence="1 2" key="1">
    <citation type="submission" date="2014-04" db="EMBL/GenBank/DDBJ databases">
        <authorList>
            <consortium name="DOE Joint Genome Institute"/>
            <person name="Kuo A."/>
            <person name="Martino E."/>
            <person name="Perotto S."/>
            <person name="Kohler A."/>
            <person name="Nagy L.G."/>
            <person name="Floudas D."/>
            <person name="Copeland A."/>
            <person name="Barry K.W."/>
            <person name="Cichocki N."/>
            <person name="Veneault-Fourrey C."/>
            <person name="LaButti K."/>
            <person name="Lindquist E.A."/>
            <person name="Lipzen A."/>
            <person name="Lundell T."/>
            <person name="Morin E."/>
            <person name="Murat C."/>
            <person name="Sun H."/>
            <person name="Tunlid A."/>
            <person name="Henrissat B."/>
            <person name="Grigoriev I.V."/>
            <person name="Hibbett D.S."/>
            <person name="Martin F."/>
            <person name="Nordberg H.P."/>
            <person name="Cantor M.N."/>
            <person name="Hua S.X."/>
        </authorList>
    </citation>
    <scope>NUCLEOTIDE SEQUENCE [LARGE SCALE GENOMIC DNA]</scope>
    <source>
        <strain evidence="1 2">Zn</strain>
    </source>
</reference>
<proteinExistence type="predicted"/>
<dbReference type="OrthoDB" id="46529at2759"/>
<name>A0A0C3D5D7_OIDMZ</name>
<dbReference type="EMBL" id="KN832871">
    <property type="protein sequence ID" value="KIN06524.1"/>
    <property type="molecule type" value="Genomic_DNA"/>
</dbReference>
<dbReference type="InParanoid" id="A0A0C3D5D7"/>
<dbReference type="AlphaFoldDB" id="A0A0C3D5D7"/>
<keyword evidence="2" id="KW-1185">Reference proteome</keyword>
<evidence type="ECO:0000313" key="2">
    <source>
        <dbReference type="Proteomes" id="UP000054321"/>
    </source>
</evidence>
<reference evidence="2" key="2">
    <citation type="submission" date="2015-01" db="EMBL/GenBank/DDBJ databases">
        <title>Evolutionary Origins and Diversification of the Mycorrhizal Mutualists.</title>
        <authorList>
            <consortium name="DOE Joint Genome Institute"/>
            <consortium name="Mycorrhizal Genomics Consortium"/>
            <person name="Kohler A."/>
            <person name="Kuo A."/>
            <person name="Nagy L.G."/>
            <person name="Floudas D."/>
            <person name="Copeland A."/>
            <person name="Barry K.W."/>
            <person name="Cichocki N."/>
            <person name="Veneault-Fourrey C."/>
            <person name="LaButti K."/>
            <person name="Lindquist E.A."/>
            <person name="Lipzen A."/>
            <person name="Lundell T."/>
            <person name="Morin E."/>
            <person name="Murat C."/>
            <person name="Riley R."/>
            <person name="Ohm R."/>
            <person name="Sun H."/>
            <person name="Tunlid A."/>
            <person name="Henrissat B."/>
            <person name="Grigoriev I.V."/>
            <person name="Hibbett D.S."/>
            <person name="Martin F."/>
        </authorList>
    </citation>
    <scope>NUCLEOTIDE SEQUENCE [LARGE SCALE GENOMIC DNA]</scope>
    <source>
        <strain evidence="2">Zn</strain>
    </source>
</reference>
<dbReference type="HOGENOM" id="CLU_062278_0_0_1"/>
<accession>A0A0C3D5D7</accession>
<protein>
    <submittedName>
        <fullName evidence="1">Uncharacterized protein</fullName>
    </submittedName>
</protein>
<dbReference type="Proteomes" id="UP000054321">
    <property type="component" value="Unassembled WGS sequence"/>
</dbReference>
<sequence length="247" mass="26738">MSVCKICSQDLVIELDPDDFNEATSSAAGGASTTVPDDLCLACECHFHWQCLLDESPKVANTLACPSCDTLLAPQQPQILTQYHNEGGIQVDLDILPLIKEEAYLEANPAARPARAFMTMCGEGDVIGIVELLKAMDEDPDEDDMSTAELLRYQDPLDGMKTGLHSAIEKSQQESVWLLLWLASNFPTSSFPDEVIQEAEGMGAGRETAQGFDIRSLRDDQNRTAQDVAGTMGDIWAGLLVTGALTA</sequence>